<dbReference type="PANTHER" id="PTHR43434">
    <property type="entry name" value="PHOSPHOGLYCOLATE PHOSPHATASE"/>
    <property type="match status" value="1"/>
</dbReference>
<feature type="active site" description="Schiff-base intermediate with substrate" evidence="2">
    <location>
        <position position="50"/>
    </location>
</feature>
<keyword evidence="1 2" id="KW-0704">Schiff base</keyword>
<evidence type="ECO:0000313" key="4">
    <source>
        <dbReference type="Proteomes" id="UP001597196"/>
    </source>
</evidence>
<dbReference type="Proteomes" id="UP001597196">
    <property type="component" value="Unassembled WGS sequence"/>
</dbReference>
<feature type="binding site" evidence="2">
    <location>
        <position position="11"/>
    </location>
    <ligand>
        <name>Mg(2+)</name>
        <dbReference type="ChEBI" id="CHEBI:18420"/>
    </ligand>
</feature>
<name>A0ABW4CJQ8_9LACO</name>
<proteinExistence type="inferred from homology"/>
<dbReference type="NCBIfam" id="TIGR01422">
    <property type="entry name" value="phosphonatase"/>
    <property type="match status" value="1"/>
</dbReference>
<organism evidence="3 4">
    <name type="scientific">Lacticaseibacillus mingshuiensis</name>
    <dbReference type="NCBI Taxonomy" id="2799574"/>
    <lineage>
        <taxon>Bacteria</taxon>
        <taxon>Bacillati</taxon>
        <taxon>Bacillota</taxon>
        <taxon>Bacilli</taxon>
        <taxon>Lactobacillales</taxon>
        <taxon>Lactobacillaceae</taxon>
        <taxon>Lacticaseibacillus</taxon>
    </lineage>
</organism>
<dbReference type="PANTHER" id="PTHR43434:SF19">
    <property type="entry name" value="PHOSPHONOACETALDEHYDE HYDROLASE"/>
    <property type="match status" value="1"/>
</dbReference>
<comment type="similarity">
    <text evidence="2">Belongs to the HAD-like hydrolase superfamily. PhnX family.</text>
</comment>
<evidence type="ECO:0000313" key="3">
    <source>
        <dbReference type="EMBL" id="MFD1430902.1"/>
    </source>
</evidence>
<dbReference type="Gene3D" id="3.40.50.1000">
    <property type="entry name" value="HAD superfamily/HAD-like"/>
    <property type="match status" value="1"/>
</dbReference>
<keyword evidence="4" id="KW-1185">Reference proteome</keyword>
<feature type="active site" description="Nucleophile" evidence="2">
    <location>
        <position position="9"/>
    </location>
</feature>
<comment type="function">
    <text evidence="2">Involved in phosphonate degradation.</text>
</comment>
<keyword evidence="2" id="KW-0479">Metal-binding</keyword>
<dbReference type="SFLD" id="SFLDG01129">
    <property type="entry name" value="C1.5:_HAD__Beta-PGM__Phosphata"/>
    <property type="match status" value="1"/>
</dbReference>
<gene>
    <name evidence="2 3" type="primary">phnX</name>
    <name evidence="3" type="ORF">ACFQ4P_11710</name>
</gene>
<comment type="subunit">
    <text evidence="2">Homodimer.</text>
</comment>
<keyword evidence="2" id="KW-0460">Magnesium</keyword>
<sequence>MPLEAVLFDWAGTTIDYGSRAPLLAFQQTFAHYGISLSDEEIRRDMGLDKMVHIRQLLKTPDVAATLATILPTDDQGEMAATIFARFKRTLLEILPKTVVLKPGVRALVDYLDLVKIPYGTTSGYDADMIGRILPLANVAGYHPRVNVTSEMTAGIGRPDPAMNRLAMAQLDVSHPSQVLIVGDTINDIKAALAAGAQAVGIIEGSNLLAYSKKDWHALDDDVRAALKERVRIQYEAAGADLIVDDASELLRLLQQAHKEEVTA</sequence>
<dbReference type="EMBL" id="JBHTOC010000020">
    <property type="protein sequence ID" value="MFD1430902.1"/>
    <property type="molecule type" value="Genomic_DNA"/>
</dbReference>
<comment type="caution">
    <text evidence="3">The sequence shown here is derived from an EMBL/GenBank/DDBJ whole genome shotgun (WGS) entry which is preliminary data.</text>
</comment>
<feature type="binding site" evidence="2">
    <location>
        <position position="184"/>
    </location>
    <ligand>
        <name>Mg(2+)</name>
        <dbReference type="ChEBI" id="CHEBI:18420"/>
    </ligand>
</feature>
<evidence type="ECO:0000256" key="2">
    <source>
        <dbReference type="HAMAP-Rule" id="MF_01375"/>
    </source>
</evidence>
<feature type="binding site" evidence="2">
    <location>
        <position position="9"/>
    </location>
    <ligand>
        <name>Mg(2+)</name>
        <dbReference type="ChEBI" id="CHEBI:18420"/>
    </ligand>
</feature>
<dbReference type="EC" id="3.11.1.1" evidence="2"/>
<evidence type="ECO:0000256" key="1">
    <source>
        <dbReference type="ARBA" id="ARBA00023270"/>
    </source>
</evidence>
<dbReference type="InterPro" id="IPR006323">
    <property type="entry name" value="Phosphonoacetald_hydro"/>
</dbReference>
<dbReference type="SFLD" id="SFLDS00003">
    <property type="entry name" value="Haloacid_Dehalogenase"/>
    <property type="match status" value="1"/>
</dbReference>
<dbReference type="InterPro" id="IPR023198">
    <property type="entry name" value="PGP-like_dom2"/>
</dbReference>
<dbReference type="SUPFAM" id="SSF56784">
    <property type="entry name" value="HAD-like"/>
    <property type="match status" value="1"/>
</dbReference>
<dbReference type="RefSeq" id="WP_125696710.1">
    <property type="nucleotide sequence ID" value="NZ_BOLQ01000030.1"/>
</dbReference>
<dbReference type="Pfam" id="PF00702">
    <property type="entry name" value="Hydrolase"/>
    <property type="match status" value="1"/>
</dbReference>
<comment type="cofactor">
    <cofactor evidence="2">
        <name>Mg(2+)</name>
        <dbReference type="ChEBI" id="CHEBI:18420"/>
    </cofactor>
    <text evidence="2">Binds 1 Mg(2+) ion per subunit.</text>
</comment>
<dbReference type="Gene3D" id="1.10.150.240">
    <property type="entry name" value="Putative phosphatase, domain 2"/>
    <property type="match status" value="1"/>
</dbReference>
<dbReference type="GO" id="GO:0050194">
    <property type="term" value="F:phosphonoacetaldehyde hydrolase activity"/>
    <property type="evidence" value="ECO:0007669"/>
    <property type="project" value="UniProtKB-EC"/>
</dbReference>
<accession>A0ABW4CJQ8</accession>
<dbReference type="HAMAP" id="MF_01375">
    <property type="entry name" value="PhnX"/>
    <property type="match status" value="1"/>
</dbReference>
<dbReference type="InterPro" id="IPR036412">
    <property type="entry name" value="HAD-like_sf"/>
</dbReference>
<reference evidence="4" key="1">
    <citation type="journal article" date="2019" name="Int. J. Syst. Evol. Microbiol.">
        <title>The Global Catalogue of Microorganisms (GCM) 10K type strain sequencing project: providing services to taxonomists for standard genome sequencing and annotation.</title>
        <authorList>
            <consortium name="The Broad Institute Genomics Platform"/>
            <consortium name="The Broad Institute Genome Sequencing Center for Infectious Disease"/>
            <person name="Wu L."/>
            <person name="Ma J."/>
        </authorList>
    </citation>
    <scope>NUCLEOTIDE SEQUENCE [LARGE SCALE GENOMIC DNA]</scope>
    <source>
        <strain evidence="4">CCM 8980</strain>
    </source>
</reference>
<dbReference type="InterPro" id="IPR050155">
    <property type="entry name" value="HAD-like_hydrolase_sf"/>
</dbReference>
<dbReference type="InterPro" id="IPR023214">
    <property type="entry name" value="HAD_sf"/>
</dbReference>
<protein>
    <recommendedName>
        <fullName evidence="2">Phosphonoacetaldehyde hydrolase</fullName>
        <shortName evidence="2">Phosphonatase</shortName>
        <ecNumber evidence="2">3.11.1.1</ecNumber>
    </recommendedName>
    <alternativeName>
        <fullName evidence="2">Phosphonoacetaldehyde phosphonohydrolase</fullName>
    </alternativeName>
</protein>
<comment type="catalytic activity">
    <reaction evidence="2">
        <text>phosphonoacetaldehyde + H2O = acetaldehyde + phosphate + H(+)</text>
        <dbReference type="Rhea" id="RHEA:18905"/>
        <dbReference type="ChEBI" id="CHEBI:15343"/>
        <dbReference type="ChEBI" id="CHEBI:15377"/>
        <dbReference type="ChEBI" id="CHEBI:15378"/>
        <dbReference type="ChEBI" id="CHEBI:43474"/>
        <dbReference type="ChEBI" id="CHEBI:58383"/>
        <dbReference type="EC" id="3.11.1.1"/>
    </reaction>
</comment>
<keyword evidence="2 3" id="KW-0378">Hydrolase</keyword>